<organism evidence="4 5">
    <name type="scientific">Nepenthes gracilis</name>
    <name type="common">Slender pitcher plant</name>
    <dbReference type="NCBI Taxonomy" id="150966"/>
    <lineage>
        <taxon>Eukaryota</taxon>
        <taxon>Viridiplantae</taxon>
        <taxon>Streptophyta</taxon>
        <taxon>Embryophyta</taxon>
        <taxon>Tracheophyta</taxon>
        <taxon>Spermatophyta</taxon>
        <taxon>Magnoliopsida</taxon>
        <taxon>eudicotyledons</taxon>
        <taxon>Gunneridae</taxon>
        <taxon>Pentapetalae</taxon>
        <taxon>Caryophyllales</taxon>
        <taxon>Nepenthaceae</taxon>
        <taxon>Nepenthes</taxon>
    </lineage>
</organism>
<keyword evidence="3" id="KW-0812">Transmembrane</keyword>
<evidence type="ECO:0000313" key="5">
    <source>
        <dbReference type="Proteomes" id="UP001279734"/>
    </source>
</evidence>
<dbReference type="PANTHER" id="PTHR35490">
    <property type="entry name" value="BACTERIOPHAGE N4 ADSORPTION B PROTEIN"/>
    <property type="match status" value="1"/>
</dbReference>
<feature type="region of interest" description="Disordered" evidence="2">
    <location>
        <begin position="1"/>
        <end position="20"/>
    </location>
</feature>
<dbReference type="EMBL" id="BSYO01000028">
    <property type="protein sequence ID" value="GMH24570.1"/>
    <property type="molecule type" value="Genomic_DNA"/>
</dbReference>
<sequence>MNTKLKSMRIPQVRENQRTDREPVASFLLLSNVSLMMPSFSLIALDRLLEPEASNSPSKNSTAPESNLERRNTAPLNGDDSTAVPERHSVLPYPKLGRRNLTPLTTEKKAQWPKISPSLYATPASAPLPDPPTSFPPSPYIINHKRRGPRLMESFSEQNSSLKKEELEGNLVNGRSSGMEVEIKCSDDDVVTPNSVTKEKVNGLRGVEIGDSETGNDLIVENGQRQDDAGMSTERDGEIEDFFDPQESMSITSNTDVEDNNAERSAKISTSGGEFFDAWEELSSDSGQQRQSSIYDLEAQLREMRLNFLMEIEKRKQAEEALNNLRRQWEMLTQKLRGVGLVLHVDPATSSDIDPAEEICQQVYFVRSVSESIGIEFEKAEAQEEIEAQLEVKNFEIARLCDRLHYYEAMNREMSQRNQEAIEVARRNRHRRKRRQMWIWGSIAVAITLGTAALAWSYIPSGKGASATDHIGASKPDNAAE</sequence>
<comment type="caution">
    <text evidence="4">The sequence shown here is derived from an EMBL/GenBank/DDBJ whole genome shotgun (WGS) entry which is preliminary data.</text>
</comment>
<dbReference type="AlphaFoldDB" id="A0AAD3Y206"/>
<feature type="compositionally biased region" description="Polar residues" evidence="2">
    <location>
        <begin position="53"/>
        <end position="65"/>
    </location>
</feature>
<evidence type="ECO:0000256" key="3">
    <source>
        <dbReference type="SAM" id="Phobius"/>
    </source>
</evidence>
<keyword evidence="3" id="KW-1133">Transmembrane helix</keyword>
<keyword evidence="1" id="KW-0175">Coiled coil</keyword>
<name>A0AAD3Y206_NEPGR</name>
<evidence type="ECO:0000256" key="1">
    <source>
        <dbReference type="SAM" id="Coils"/>
    </source>
</evidence>
<keyword evidence="5" id="KW-1185">Reference proteome</keyword>
<feature type="region of interest" description="Disordered" evidence="2">
    <location>
        <begin position="52"/>
        <end position="144"/>
    </location>
</feature>
<feature type="coiled-coil region" evidence="1">
    <location>
        <begin position="308"/>
        <end position="335"/>
    </location>
</feature>
<evidence type="ECO:0000256" key="2">
    <source>
        <dbReference type="SAM" id="MobiDB-lite"/>
    </source>
</evidence>
<protein>
    <submittedName>
        <fullName evidence="4">Uncharacterized protein</fullName>
    </submittedName>
</protein>
<reference evidence="4" key="1">
    <citation type="submission" date="2023-05" db="EMBL/GenBank/DDBJ databases">
        <title>Nepenthes gracilis genome sequencing.</title>
        <authorList>
            <person name="Fukushima K."/>
        </authorList>
    </citation>
    <scope>NUCLEOTIDE SEQUENCE</scope>
    <source>
        <strain evidence="4">SING2019-196</strain>
    </source>
</reference>
<feature type="transmembrane region" description="Helical" evidence="3">
    <location>
        <begin position="437"/>
        <end position="459"/>
    </location>
</feature>
<proteinExistence type="predicted"/>
<gene>
    <name evidence="4" type="ORF">Nepgr_026413</name>
</gene>
<evidence type="ECO:0000313" key="4">
    <source>
        <dbReference type="EMBL" id="GMH24570.1"/>
    </source>
</evidence>
<dbReference type="PANTHER" id="PTHR35490:SF2">
    <property type="entry name" value="BACTERIOPHAGE N4 ADSORPTION B PROTEIN"/>
    <property type="match status" value="1"/>
</dbReference>
<keyword evidence="3" id="KW-0472">Membrane</keyword>
<dbReference type="Proteomes" id="UP001279734">
    <property type="component" value="Unassembled WGS sequence"/>
</dbReference>
<accession>A0AAD3Y206</accession>
<feature type="compositionally biased region" description="Pro residues" evidence="2">
    <location>
        <begin position="126"/>
        <end position="139"/>
    </location>
</feature>